<dbReference type="InterPro" id="IPR038573">
    <property type="entry name" value="BrnT_sf"/>
</dbReference>
<dbReference type="OrthoDB" id="9798158at2"/>
<name>A0A6L6PIH8_9BURK</name>
<sequence length="89" mass="10081">MVITFDPKKDKLNRRKHGVSLSAAAGLDWADAVIWTDRSRKYLASLVCAGPECRRKYVMYHKERKIIFCTPEEDAIITAAALSDPDAQR</sequence>
<proteinExistence type="predicted"/>
<comment type="caution">
    <text evidence="1">The sequence shown here is derived from an EMBL/GenBank/DDBJ whole genome shotgun (WGS) entry which is preliminary data.</text>
</comment>
<dbReference type="EMBL" id="WNKY01000014">
    <property type="protein sequence ID" value="MTV38850.1"/>
    <property type="molecule type" value="Genomic_DNA"/>
</dbReference>
<protein>
    <submittedName>
        <fullName evidence="1">BrnT family toxin</fullName>
    </submittedName>
</protein>
<organism evidence="1 2">
    <name type="scientific">Duganella radicis</name>
    <dbReference type="NCBI Taxonomy" id="551988"/>
    <lineage>
        <taxon>Bacteria</taxon>
        <taxon>Pseudomonadati</taxon>
        <taxon>Pseudomonadota</taxon>
        <taxon>Betaproteobacteria</taxon>
        <taxon>Burkholderiales</taxon>
        <taxon>Oxalobacteraceae</taxon>
        <taxon>Telluria group</taxon>
        <taxon>Duganella</taxon>
    </lineage>
</organism>
<dbReference type="Proteomes" id="UP000475582">
    <property type="component" value="Unassembled WGS sequence"/>
</dbReference>
<gene>
    <name evidence="1" type="ORF">GM676_14840</name>
</gene>
<reference evidence="1 2" key="1">
    <citation type="submission" date="2019-11" db="EMBL/GenBank/DDBJ databases">
        <title>Type strains purchased from KCTC, JCM and DSMZ.</title>
        <authorList>
            <person name="Lu H."/>
        </authorList>
    </citation>
    <scope>NUCLEOTIDE SEQUENCE [LARGE SCALE GENOMIC DNA]</scope>
    <source>
        <strain evidence="1 2">KCTC 22382</strain>
    </source>
</reference>
<keyword evidence="2" id="KW-1185">Reference proteome</keyword>
<accession>A0A6L6PIH8</accession>
<dbReference type="AlphaFoldDB" id="A0A6L6PIH8"/>
<evidence type="ECO:0000313" key="2">
    <source>
        <dbReference type="Proteomes" id="UP000475582"/>
    </source>
</evidence>
<evidence type="ECO:0000313" key="1">
    <source>
        <dbReference type="EMBL" id="MTV38850.1"/>
    </source>
</evidence>
<dbReference type="Gene3D" id="3.10.450.530">
    <property type="entry name" value="Ribonuclease toxin, BrnT, of type II toxin-antitoxin system"/>
    <property type="match status" value="1"/>
</dbReference>